<comment type="caution">
    <text evidence="1">The sequence shown here is derived from an EMBL/GenBank/DDBJ whole genome shotgun (WGS) entry which is preliminary data.</text>
</comment>
<organism evidence="1 2">
    <name type="scientific">Pistacia integerrima</name>
    <dbReference type="NCBI Taxonomy" id="434235"/>
    <lineage>
        <taxon>Eukaryota</taxon>
        <taxon>Viridiplantae</taxon>
        <taxon>Streptophyta</taxon>
        <taxon>Embryophyta</taxon>
        <taxon>Tracheophyta</taxon>
        <taxon>Spermatophyta</taxon>
        <taxon>Magnoliopsida</taxon>
        <taxon>eudicotyledons</taxon>
        <taxon>Gunneridae</taxon>
        <taxon>Pentapetalae</taxon>
        <taxon>rosids</taxon>
        <taxon>malvids</taxon>
        <taxon>Sapindales</taxon>
        <taxon>Anacardiaceae</taxon>
        <taxon>Pistacia</taxon>
    </lineage>
</organism>
<evidence type="ECO:0000313" key="1">
    <source>
        <dbReference type="EMBL" id="KAJ0013763.1"/>
    </source>
</evidence>
<dbReference type="EMBL" id="CM047748">
    <property type="protein sequence ID" value="KAJ0013763.1"/>
    <property type="molecule type" value="Genomic_DNA"/>
</dbReference>
<reference evidence="2" key="1">
    <citation type="journal article" date="2023" name="G3 (Bethesda)">
        <title>Genome assembly and association tests identify interacting loci associated with vigor, precocity, and sex in interspecific pistachio rootstocks.</title>
        <authorList>
            <person name="Palmer W."/>
            <person name="Jacygrad E."/>
            <person name="Sagayaradj S."/>
            <person name="Cavanaugh K."/>
            <person name="Han R."/>
            <person name="Bertier L."/>
            <person name="Beede B."/>
            <person name="Kafkas S."/>
            <person name="Golino D."/>
            <person name="Preece J."/>
            <person name="Michelmore R."/>
        </authorList>
    </citation>
    <scope>NUCLEOTIDE SEQUENCE [LARGE SCALE GENOMIC DNA]</scope>
</reference>
<keyword evidence="2" id="KW-1185">Reference proteome</keyword>
<accession>A0ACC0X8Z5</accession>
<sequence length="61" mass="6863">MLSDLFKLAAVKARDAAEDFFKLNNVDMAIKSLIAAKEFDPEPPNIDDYFTAYKVHELAAE</sequence>
<protein>
    <submittedName>
        <fullName evidence="1">Uncharacterized protein</fullName>
    </submittedName>
</protein>
<dbReference type="Proteomes" id="UP001163603">
    <property type="component" value="Chromosome 13"/>
</dbReference>
<gene>
    <name evidence="1" type="ORF">Pint_21094</name>
</gene>
<evidence type="ECO:0000313" key="2">
    <source>
        <dbReference type="Proteomes" id="UP001163603"/>
    </source>
</evidence>
<proteinExistence type="predicted"/>
<name>A0ACC0X8Z5_9ROSI</name>